<evidence type="ECO:0000259" key="6">
    <source>
        <dbReference type="PROSITE" id="PS51198"/>
    </source>
</evidence>
<evidence type="ECO:0000313" key="8">
    <source>
        <dbReference type="Proteomes" id="UP000292695"/>
    </source>
</evidence>
<dbReference type="AlphaFoldDB" id="A0A4R0I555"/>
<keyword evidence="4 5" id="KW-0067">ATP-binding</keyword>
<sequence length="639" mass="71568">MSRRLQTPDTEADRTVRRILGDPEVSGFTMIAGAGSGKTTSLVKALDSVIRTRGAEFLANRRQVACVTYTEIATREIETDLALNPAAHVSTIHSFLWTLIAPFQNDIRAWARDYGIHRLRQLEAELADLTHRTGPKRRQELTGSIRRLRHGLDNIDEVTQFRYGVARNYAEGIVGHDDILRMVPELIRTKPLLTQLVARRFPLVFVDESQDTFPDVVAALRHVAVQERERFYLGFFGDPMQRIYLQGAGDIVLEPDWREVEKPENFRSPRQVLQVINAIRADGDRLVQRSGLSPEQQQEGEVTYFVFPADGQRVERLDRARAWLAAHSTVGAWTPQDGERTKVLVITHRMAARRLGFEKLYDVFRGSRLRDAFDEGRAWPLTPFLSTLLPLTAAAAGNRAALLPMLRTSSPRLQPAVLAETPTADILNELATGLDQLQTLIATGGPGTIRQALALARDHGLLTIDDRFAPYLTPAPPTETDDLGETLIAYLNCDVADLAGYSEYINQRSRYSTQQGVKGTEFPDVVVVLDDDEGNHFQFSYDKLFGLKPPSKTDLDRQRARQDSVIDRTRRLLYVCASRATEALAIVLYAANVPTATTALRRSHLPHTSNIITAETVDTWFTTQPLSATDLEVRRADQA</sequence>
<feature type="binding site" evidence="5">
    <location>
        <begin position="32"/>
        <end position="39"/>
    </location>
    <ligand>
        <name>ATP</name>
        <dbReference type="ChEBI" id="CHEBI:30616"/>
    </ligand>
</feature>
<dbReference type="PANTHER" id="PTHR11070:SF3">
    <property type="entry name" value="DNA 3'-5' HELICASE"/>
    <property type="match status" value="1"/>
</dbReference>
<proteinExistence type="predicted"/>
<keyword evidence="2 5" id="KW-0378">Hydrolase</keyword>
<dbReference type="EMBL" id="SJKA01000019">
    <property type="protein sequence ID" value="TCC21664.1"/>
    <property type="molecule type" value="Genomic_DNA"/>
</dbReference>
<dbReference type="GO" id="GO:0000725">
    <property type="term" value="P:recombinational repair"/>
    <property type="evidence" value="ECO:0007669"/>
    <property type="project" value="TreeGrafter"/>
</dbReference>
<evidence type="ECO:0000256" key="1">
    <source>
        <dbReference type="ARBA" id="ARBA00022741"/>
    </source>
</evidence>
<dbReference type="Pfam" id="PF00580">
    <property type="entry name" value="UvrD-helicase"/>
    <property type="match status" value="1"/>
</dbReference>
<comment type="caution">
    <text evidence="7">The sequence shown here is derived from an EMBL/GenBank/DDBJ whole genome shotgun (WGS) entry which is preliminary data.</text>
</comment>
<keyword evidence="3 5" id="KW-0347">Helicase</keyword>
<dbReference type="OrthoDB" id="9810135at2"/>
<organism evidence="7 8">
    <name type="scientific">Kribbella sindirgiensis</name>
    <dbReference type="NCBI Taxonomy" id="1124744"/>
    <lineage>
        <taxon>Bacteria</taxon>
        <taxon>Bacillati</taxon>
        <taxon>Actinomycetota</taxon>
        <taxon>Actinomycetes</taxon>
        <taxon>Propionibacteriales</taxon>
        <taxon>Kribbellaceae</taxon>
        <taxon>Kribbella</taxon>
    </lineage>
</organism>
<evidence type="ECO:0000256" key="5">
    <source>
        <dbReference type="PROSITE-ProRule" id="PRU00560"/>
    </source>
</evidence>
<dbReference type="GO" id="GO:0005829">
    <property type="term" value="C:cytosol"/>
    <property type="evidence" value="ECO:0007669"/>
    <property type="project" value="TreeGrafter"/>
</dbReference>
<keyword evidence="8" id="KW-1185">Reference proteome</keyword>
<dbReference type="PROSITE" id="PS51198">
    <property type="entry name" value="UVRD_HELICASE_ATP_BIND"/>
    <property type="match status" value="1"/>
</dbReference>
<dbReference type="InterPro" id="IPR000212">
    <property type="entry name" value="DNA_helicase_UvrD/REP"/>
</dbReference>
<gene>
    <name evidence="7" type="ORF">E0H50_35915</name>
</gene>
<evidence type="ECO:0000256" key="4">
    <source>
        <dbReference type="ARBA" id="ARBA00022840"/>
    </source>
</evidence>
<dbReference type="InterPro" id="IPR014016">
    <property type="entry name" value="UvrD-like_ATP-bd"/>
</dbReference>
<keyword evidence="1 5" id="KW-0547">Nucleotide-binding</keyword>
<dbReference type="InterPro" id="IPR027417">
    <property type="entry name" value="P-loop_NTPase"/>
</dbReference>
<protein>
    <submittedName>
        <fullName evidence="7">ATP-dependent helicase</fullName>
    </submittedName>
</protein>
<dbReference type="GO" id="GO:0016787">
    <property type="term" value="F:hydrolase activity"/>
    <property type="evidence" value="ECO:0007669"/>
    <property type="project" value="UniProtKB-UniRule"/>
</dbReference>
<dbReference type="Proteomes" id="UP000292695">
    <property type="component" value="Unassembled WGS sequence"/>
</dbReference>
<dbReference type="GO" id="GO:0005524">
    <property type="term" value="F:ATP binding"/>
    <property type="evidence" value="ECO:0007669"/>
    <property type="project" value="UniProtKB-UniRule"/>
</dbReference>
<dbReference type="SUPFAM" id="SSF52540">
    <property type="entry name" value="P-loop containing nucleoside triphosphate hydrolases"/>
    <property type="match status" value="1"/>
</dbReference>
<dbReference type="GO" id="GO:0043138">
    <property type="term" value="F:3'-5' DNA helicase activity"/>
    <property type="evidence" value="ECO:0007669"/>
    <property type="project" value="TreeGrafter"/>
</dbReference>
<dbReference type="PANTHER" id="PTHR11070">
    <property type="entry name" value="UVRD / RECB / PCRA DNA HELICASE FAMILY MEMBER"/>
    <property type="match status" value="1"/>
</dbReference>
<dbReference type="RefSeq" id="WP_131295465.1">
    <property type="nucleotide sequence ID" value="NZ_SJKA01000019.1"/>
</dbReference>
<evidence type="ECO:0000313" key="7">
    <source>
        <dbReference type="EMBL" id="TCC21664.1"/>
    </source>
</evidence>
<dbReference type="GO" id="GO:0003677">
    <property type="term" value="F:DNA binding"/>
    <property type="evidence" value="ECO:0007669"/>
    <property type="project" value="InterPro"/>
</dbReference>
<dbReference type="Gene3D" id="3.40.50.300">
    <property type="entry name" value="P-loop containing nucleotide triphosphate hydrolases"/>
    <property type="match status" value="2"/>
</dbReference>
<feature type="domain" description="UvrD-like helicase ATP-binding" evidence="6">
    <location>
        <begin position="11"/>
        <end position="282"/>
    </location>
</feature>
<reference evidence="7 8" key="1">
    <citation type="submission" date="2019-02" db="EMBL/GenBank/DDBJ databases">
        <title>Kribbella capetownensis sp. nov. and Kribbella speibonae sp. nov., isolated from soil.</title>
        <authorList>
            <person name="Curtis S.M."/>
            <person name="Norton I."/>
            <person name="Everest G.J."/>
            <person name="Meyers P.R."/>
        </authorList>
    </citation>
    <scope>NUCLEOTIDE SEQUENCE [LARGE SCALE GENOMIC DNA]</scope>
    <source>
        <strain evidence="7 8">DSM 27082</strain>
    </source>
</reference>
<evidence type="ECO:0000256" key="2">
    <source>
        <dbReference type="ARBA" id="ARBA00022801"/>
    </source>
</evidence>
<evidence type="ECO:0000256" key="3">
    <source>
        <dbReference type="ARBA" id="ARBA00022806"/>
    </source>
</evidence>
<name>A0A4R0I555_9ACTN</name>
<accession>A0A4R0I555</accession>